<dbReference type="STRING" id="394193.SAMN04489732_12936"/>
<dbReference type="AlphaFoldDB" id="A0A1H8YNN1"/>
<dbReference type="EMBL" id="FOEF01000029">
    <property type="protein sequence ID" value="SEP53611.1"/>
    <property type="molecule type" value="Genomic_DNA"/>
</dbReference>
<evidence type="ECO:0000313" key="2">
    <source>
        <dbReference type="Proteomes" id="UP000198582"/>
    </source>
</evidence>
<evidence type="ECO:0000313" key="1">
    <source>
        <dbReference type="EMBL" id="SEP53611.1"/>
    </source>
</evidence>
<dbReference type="Proteomes" id="UP000198582">
    <property type="component" value="Unassembled WGS sequence"/>
</dbReference>
<keyword evidence="2" id="KW-1185">Reference proteome</keyword>
<name>A0A1H8YNN1_9PSEU</name>
<sequence length="94" mass="9965">MNAANINVIRVGQKKVTMPASATVEQRRFVRGWLSGLDSDGASADIVAEKCGMDREIRVSFLAGDGQRQQMVIAPEGGGSYAEGAYLGDFAGRS</sequence>
<gene>
    <name evidence="1" type="ORF">SAMN04489732_12936</name>
</gene>
<reference evidence="1 2" key="1">
    <citation type="submission" date="2016-10" db="EMBL/GenBank/DDBJ databases">
        <authorList>
            <person name="de Groot N.N."/>
        </authorList>
    </citation>
    <scope>NUCLEOTIDE SEQUENCE [LARGE SCALE GENOMIC DNA]</scope>
    <source>
        <strain evidence="1 2">DSM 44993</strain>
    </source>
</reference>
<organism evidence="1 2">
    <name type="scientific">Amycolatopsis saalfeldensis</name>
    <dbReference type="NCBI Taxonomy" id="394193"/>
    <lineage>
        <taxon>Bacteria</taxon>
        <taxon>Bacillati</taxon>
        <taxon>Actinomycetota</taxon>
        <taxon>Actinomycetes</taxon>
        <taxon>Pseudonocardiales</taxon>
        <taxon>Pseudonocardiaceae</taxon>
        <taxon>Amycolatopsis</taxon>
    </lineage>
</organism>
<proteinExistence type="predicted"/>
<accession>A0A1H8YNN1</accession>
<protein>
    <submittedName>
        <fullName evidence="1">Uncharacterized protein</fullName>
    </submittedName>
</protein>